<protein>
    <submittedName>
        <fullName evidence="1">Uncharacterized protein</fullName>
    </submittedName>
</protein>
<evidence type="ECO:0000313" key="2">
    <source>
        <dbReference type="Proteomes" id="UP001476798"/>
    </source>
</evidence>
<proteinExistence type="predicted"/>
<reference evidence="1 2" key="1">
    <citation type="submission" date="2021-06" db="EMBL/GenBank/DDBJ databases">
        <authorList>
            <person name="Palmer J.M."/>
        </authorList>
    </citation>
    <scope>NUCLEOTIDE SEQUENCE [LARGE SCALE GENOMIC DNA]</scope>
    <source>
        <strain evidence="1 2">GA_2019</strain>
        <tissue evidence="1">Muscle</tissue>
    </source>
</reference>
<gene>
    <name evidence="1" type="ORF">GOODEAATRI_032171</name>
</gene>
<name>A0ABV0NQZ9_9TELE</name>
<dbReference type="EMBL" id="JAHRIO010045814">
    <property type="protein sequence ID" value="MEQ2173441.1"/>
    <property type="molecule type" value="Genomic_DNA"/>
</dbReference>
<organism evidence="1 2">
    <name type="scientific">Goodea atripinnis</name>
    <dbReference type="NCBI Taxonomy" id="208336"/>
    <lineage>
        <taxon>Eukaryota</taxon>
        <taxon>Metazoa</taxon>
        <taxon>Chordata</taxon>
        <taxon>Craniata</taxon>
        <taxon>Vertebrata</taxon>
        <taxon>Euteleostomi</taxon>
        <taxon>Actinopterygii</taxon>
        <taxon>Neopterygii</taxon>
        <taxon>Teleostei</taxon>
        <taxon>Neoteleostei</taxon>
        <taxon>Acanthomorphata</taxon>
        <taxon>Ovalentaria</taxon>
        <taxon>Atherinomorphae</taxon>
        <taxon>Cyprinodontiformes</taxon>
        <taxon>Goodeidae</taxon>
        <taxon>Goodea</taxon>
    </lineage>
</organism>
<keyword evidence="2" id="KW-1185">Reference proteome</keyword>
<evidence type="ECO:0000313" key="1">
    <source>
        <dbReference type="EMBL" id="MEQ2173441.1"/>
    </source>
</evidence>
<accession>A0ABV0NQZ9</accession>
<dbReference type="Proteomes" id="UP001476798">
    <property type="component" value="Unassembled WGS sequence"/>
</dbReference>
<comment type="caution">
    <text evidence="1">The sequence shown here is derived from an EMBL/GenBank/DDBJ whole genome shotgun (WGS) entry which is preliminary data.</text>
</comment>
<sequence>MIFTSGFLFLNDPSRSLRPLSRSCWKSSASGFYLHMKVMKSVFYFYSLKSAVDRKLPLHGFHGFQRVWLPSQLRVSVNSGSPMRKLLQCVKASKSLSHYMFNYH</sequence>